<comment type="subcellular location">
    <subcellularLocation>
        <location evidence="1 7">Cell membrane</location>
        <topology evidence="1 7">Multi-pass membrane protein</topology>
    </subcellularLocation>
</comment>
<evidence type="ECO:0000256" key="3">
    <source>
        <dbReference type="ARBA" id="ARBA00022475"/>
    </source>
</evidence>
<organism evidence="9">
    <name type="scientific">uncultured Thermomicrobiales bacterium</name>
    <dbReference type="NCBI Taxonomy" id="1645740"/>
    <lineage>
        <taxon>Bacteria</taxon>
        <taxon>Pseudomonadati</taxon>
        <taxon>Thermomicrobiota</taxon>
        <taxon>Thermomicrobia</taxon>
        <taxon>Thermomicrobiales</taxon>
        <taxon>environmental samples</taxon>
    </lineage>
</organism>
<feature type="transmembrane region" description="Helical" evidence="7">
    <location>
        <begin position="273"/>
        <end position="291"/>
    </location>
</feature>
<feature type="transmembrane region" description="Helical" evidence="7">
    <location>
        <begin position="37"/>
        <end position="58"/>
    </location>
</feature>
<dbReference type="GO" id="GO:0005886">
    <property type="term" value="C:plasma membrane"/>
    <property type="evidence" value="ECO:0007669"/>
    <property type="project" value="UniProtKB-SubCell"/>
</dbReference>
<sequence length="306" mass="33619">MNPSLPKRRTNLVLPPVASQVTAGIRYRRAVSAASSVLSYAGLILLALLVLVPLWWVMVSSFTTRETVWANVLPFSFRAFLPEEFTLAAYQEIFSRGFGRAIANTLFVGAVTVVLTILICAMAGFAFARFQFRGKNALWVLVLLTLMVPSELTVIPSYTLVSTFGWVNSWAALVVPAVGNATAIFLFRQFFAGIPQDLFDAARVDGAPWGRVFLNIVLPLSRPVMVTSGILIFLGQWNSFFWPMLVAPDAAYRQIQVAVAMIGVDQELTSWDLIFASSTIAALVPLLLVLPMQRFYVSSIMGSGIK</sequence>
<keyword evidence="5 7" id="KW-1133">Transmembrane helix</keyword>
<gene>
    <name evidence="9" type="ORF">AVDCRST_MAG33-1535</name>
</gene>
<keyword evidence="4 7" id="KW-0812">Transmembrane</keyword>
<feature type="domain" description="ABC transmembrane type-1" evidence="8">
    <location>
        <begin position="102"/>
        <end position="292"/>
    </location>
</feature>
<dbReference type="PANTHER" id="PTHR43744:SF12">
    <property type="entry name" value="ABC TRANSPORTER PERMEASE PROTEIN MG189-RELATED"/>
    <property type="match status" value="1"/>
</dbReference>
<keyword evidence="3" id="KW-1003">Cell membrane</keyword>
<evidence type="ECO:0000256" key="1">
    <source>
        <dbReference type="ARBA" id="ARBA00004651"/>
    </source>
</evidence>
<name>A0A6J4UYE4_9BACT</name>
<protein>
    <submittedName>
        <fullName evidence="9">N-Acetyl-D-glucosamine ABC transport system, permease protein 2</fullName>
    </submittedName>
</protein>
<evidence type="ECO:0000256" key="2">
    <source>
        <dbReference type="ARBA" id="ARBA00022448"/>
    </source>
</evidence>
<dbReference type="InterPro" id="IPR000515">
    <property type="entry name" value="MetI-like"/>
</dbReference>
<dbReference type="SUPFAM" id="SSF161098">
    <property type="entry name" value="MetI-like"/>
    <property type="match status" value="1"/>
</dbReference>
<comment type="similarity">
    <text evidence="7">Belongs to the binding-protein-dependent transport system permease family.</text>
</comment>
<reference evidence="9" key="1">
    <citation type="submission" date="2020-02" db="EMBL/GenBank/DDBJ databases">
        <authorList>
            <person name="Meier V. D."/>
        </authorList>
    </citation>
    <scope>NUCLEOTIDE SEQUENCE</scope>
    <source>
        <strain evidence="9">AVDCRST_MAG33</strain>
    </source>
</reference>
<feature type="transmembrane region" description="Helical" evidence="7">
    <location>
        <begin position="170"/>
        <end position="191"/>
    </location>
</feature>
<feature type="transmembrane region" description="Helical" evidence="7">
    <location>
        <begin position="212"/>
        <end position="234"/>
    </location>
</feature>
<evidence type="ECO:0000256" key="5">
    <source>
        <dbReference type="ARBA" id="ARBA00022989"/>
    </source>
</evidence>
<keyword evidence="6 7" id="KW-0472">Membrane</keyword>
<dbReference type="AlphaFoldDB" id="A0A6J4UYE4"/>
<feature type="transmembrane region" description="Helical" evidence="7">
    <location>
        <begin position="101"/>
        <end position="125"/>
    </location>
</feature>
<dbReference type="GO" id="GO:0055085">
    <property type="term" value="P:transmembrane transport"/>
    <property type="evidence" value="ECO:0007669"/>
    <property type="project" value="InterPro"/>
</dbReference>
<dbReference type="InterPro" id="IPR035906">
    <property type="entry name" value="MetI-like_sf"/>
</dbReference>
<dbReference type="CDD" id="cd06261">
    <property type="entry name" value="TM_PBP2"/>
    <property type="match status" value="1"/>
</dbReference>
<evidence type="ECO:0000313" key="9">
    <source>
        <dbReference type="EMBL" id="CAA9559588.1"/>
    </source>
</evidence>
<evidence type="ECO:0000256" key="7">
    <source>
        <dbReference type="RuleBase" id="RU363032"/>
    </source>
</evidence>
<evidence type="ECO:0000259" key="8">
    <source>
        <dbReference type="PROSITE" id="PS50928"/>
    </source>
</evidence>
<proteinExistence type="inferred from homology"/>
<feature type="transmembrane region" description="Helical" evidence="7">
    <location>
        <begin position="137"/>
        <end position="158"/>
    </location>
</feature>
<evidence type="ECO:0000256" key="6">
    <source>
        <dbReference type="ARBA" id="ARBA00023136"/>
    </source>
</evidence>
<accession>A0A6J4UYE4</accession>
<dbReference type="EMBL" id="CADCWK010000157">
    <property type="protein sequence ID" value="CAA9559588.1"/>
    <property type="molecule type" value="Genomic_DNA"/>
</dbReference>
<dbReference type="Gene3D" id="1.10.3720.10">
    <property type="entry name" value="MetI-like"/>
    <property type="match status" value="1"/>
</dbReference>
<evidence type="ECO:0000256" key="4">
    <source>
        <dbReference type="ARBA" id="ARBA00022692"/>
    </source>
</evidence>
<dbReference type="Pfam" id="PF00528">
    <property type="entry name" value="BPD_transp_1"/>
    <property type="match status" value="1"/>
</dbReference>
<dbReference type="PROSITE" id="PS50928">
    <property type="entry name" value="ABC_TM1"/>
    <property type="match status" value="1"/>
</dbReference>
<dbReference type="PANTHER" id="PTHR43744">
    <property type="entry name" value="ABC TRANSPORTER PERMEASE PROTEIN MG189-RELATED-RELATED"/>
    <property type="match status" value="1"/>
</dbReference>
<keyword evidence="2 7" id="KW-0813">Transport</keyword>